<reference evidence="1 2" key="1">
    <citation type="journal article" date="2019" name="Int. J. Syst. Evol. Microbiol.">
        <title>The Global Catalogue of Microorganisms (GCM) 10K type strain sequencing project: providing services to taxonomists for standard genome sequencing and annotation.</title>
        <authorList>
            <consortium name="The Broad Institute Genomics Platform"/>
            <consortium name="The Broad Institute Genome Sequencing Center for Infectious Disease"/>
            <person name="Wu L."/>
            <person name="Ma J."/>
        </authorList>
    </citation>
    <scope>NUCLEOTIDE SEQUENCE [LARGE SCALE GENOMIC DNA]</scope>
    <source>
        <strain evidence="1 2">JCM 14901</strain>
    </source>
</reference>
<dbReference type="InterPro" id="IPR029063">
    <property type="entry name" value="SAM-dependent_MTases_sf"/>
</dbReference>
<evidence type="ECO:0000313" key="1">
    <source>
        <dbReference type="EMBL" id="GAA1942734.1"/>
    </source>
</evidence>
<proteinExistence type="predicted"/>
<evidence type="ECO:0008006" key="3">
    <source>
        <dbReference type="Google" id="ProtNLM"/>
    </source>
</evidence>
<sequence length="269" mass="29088">MTAVMPKSAEWQALREHADGRSRSRALAVAAARLTRGPIVVHDLGSGRGSMLRWLAPFLGGRQTWVLHDADPALLAGSPEDPAGLSSPPVVIRASEADASPLSDDALEGASLITASGLLDLITREEAQAIVRACVTSGAPALLTLTVTGRIRLEPVDPGDRVFESTFNDHQRRMAGDRRLLGPDAVGTVVDLFRDAGWSVRVADSAWQLDATDQRLIQEWLEGRVAGAVEERPALQEWADEYSRTRARQLADGTLRIVVDHQDILAWSP</sequence>
<protein>
    <recommendedName>
        <fullName evidence="3">SAM-dependent methyltransferase</fullName>
    </recommendedName>
</protein>
<keyword evidence="2" id="KW-1185">Reference proteome</keyword>
<evidence type="ECO:0000313" key="2">
    <source>
        <dbReference type="Proteomes" id="UP001499933"/>
    </source>
</evidence>
<dbReference type="RefSeq" id="WP_344089994.1">
    <property type="nucleotide sequence ID" value="NZ_BAAAOG010000001.1"/>
</dbReference>
<dbReference type="EMBL" id="BAAAOG010000001">
    <property type="protein sequence ID" value="GAA1942734.1"/>
    <property type="molecule type" value="Genomic_DNA"/>
</dbReference>
<gene>
    <name evidence="1" type="ORF">GCM10009776_00610</name>
</gene>
<organism evidence="1 2">
    <name type="scientific">Microbacterium deminutum</name>
    <dbReference type="NCBI Taxonomy" id="344164"/>
    <lineage>
        <taxon>Bacteria</taxon>
        <taxon>Bacillati</taxon>
        <taxon>Actinomycetota</taxon>
        <taxon>Actinomycetes</taxon>
        <taxon>Micrococcales</taxon>
        <taxon>Microbacteriaceae</taxon>
        <taxon>Microbacterium</taxon>
    </lineage>
</organism>
<dbReference type="Gene3D" id="3.40.50.150">
    <property type="entry name" value="Vaccinia Virus protein VP39"/>
    <property type="match status" value="1"/>
</dbReference>
<comment type="caution">
    <text evidence="1">The sequence shown here is derived from an EMBL/GenBank/DDBJ whole genome shotgun (WGS) entry which is preliminary data.</text>
</comment>
<dbReference type="SUPFAM" id="SSF53335">
    <property type="entry name" value="S-adenosyl-L-methionine-dependent methyltransferases"/>
    <property type="match status" value="1"/>
</dbReference>
<dbReference type="Proteomes" id="UP001499933">
    <property type="component" value="Unassembled WGS sequence"/>
</dbReference>
<name>A0ABN2Q3T1_9MICO</name>
<accession>A0ABN2Q3T1</accession>